<accession>A0A2V2MYA1</accession>
<evidence type="ECO:0000259" key="8">
    <source>
        <dbReference type="Pfam" id="PF00361"/>
    </source>
</evidence>
<evidence type="ECO:0000256" key="6">
    <source>
        <dbReference type="ARBA" id="ARBA00023136"/>
    </source>
</evidence>
<keyword evidence="10" id="KW-1185">Reference proteome</keyword>
<keyword evidence="4 7" id="KW-1133">Transmembrane helix</keyword>
<evidence type="ECO:0000256" key="5">
    <source>
        <dbReference type="ARBA" id="ARBA00023002"/>
    </source>
</evidence>
<keyword evidence="3 7" id="KW-0812">Transmembrane</keyword>
<dbReference type="AlphaFoldDB" id="A0A2V2MYA1"/>
<dbReference type="OrthoDB" id="19089at2157"/>
<keyword evidence="5" id="KW-0560">Oxidoreductase</keyword>
<evidence type="ECO:0000256" key="3">
    <source>
        <dbReference type="ARBA" id="ARBA00022692"/>
    </source>
</evidence>
<feature type="transmembrane region" description="Helical" evidence="7">
    <location>
        <begin position="448"/>
        <end position="469"/>
    </location>
</feature>
<organism evidence="9 10">
    <name type="scientific">Methanospirillum stamsii</name>
    <dbReference type="NCBI Taxonomy" id="1277351"/>
    <lineage>
        <taxon>Archaea</taxon>
        <taxon>Methanobacteriati</taxon>
        <taxon>Methanobacteriota</taxon>
        <taxon>Stenosarchaea group</taxon>
        <taxon>Methanomicrobia</taxon>
        <taxon>Methanomicrobiales</taxon>
        <taxon>Methanospirillaceae</taxon>
        <taxon>Methanospirillum</taxon>
    </lineage>
</organism>
<dbReference type="EMBL" id="QGMZ01000027">
    <property type="protein sequence ID" value="PWR72419.1"/>
    <property type="molecule type" value="Genomic_DNA"/>
</dbReference>
<feature type="transmembrane region" description="Helical" evidence="7">
    <location>
        <begin position="155"/>
        <end position="177"/>
    </location>
</feature>
<sequence length="489" mass="52923">MIAILYPVIALGILLLQLILRTHRSLSLLGVIHPVLSFIITLYLIVSPAVWNESPFFLIDHMSLFVMLVTSIIFSAASIYAVGYIDGLVRSGDLEKRSLRIFYFGFSLLLAATTMAIFTPNIALFWICAELTTVLSALLIAVLALRATIDASLKYIFICSTSMLFSFIGIIFLFEAVRNETGVGSLEWKEILHEAAGLDSGMVFIAFVFFFIGFAAKSGIVPFHTWLPEAHAKAPSAVSAVLSGAILNVGMYGILRMTGIMQGTEVFGQVSVLLIVFALITMSVACLSMLRQKKLKSLIAFSSIENMGFIMLGIGIGSPVALFWALFHMLGHSCIKAGLFFSAGILHRQYKIPTRSGEDEIGDLFLLQPFAAVTLMAGCAALIGMPMFPLFLSKVGILLASAEVSVWIPAFVLLLFACAGVALVRYYLSVMAVRFPAGEGPAPYKAPFSMNLPIILLLLLSIVIGTVMIPEEEAFLTAAVADLGFGVQI</sequence>
<dbReference type="GO" id="GO:0008137">
    <property type="term" value="F:NADH dehydrogenase (ubiquinone) activity"/>
    <property type="evidence" value="ECO:0007669"/>
    <property type="project" value="InterPro"/>
</dbReference>
<feature type="transmembrane region" description="Helical" evidence="7">
    <location>
        <begin position="406"/>
        <end position="428"/>
    </location>
</feature>
<dbReference type="PANTHER" id="PTHR42682">
    <property type="entry name" value="HYDROGENASE-4 COMPONENT F"/>
    <property type="match status" value="1"/>
</dbReference>
<evidence type="ECO:0000256" key="2">
    <source>
        <dbReference type="ARBA" id="ARBA00022475"/>
    </source>
</evidence>
<evidence type="ECO:0000256" key="7">
    <source>
        <dbReference type="SAM" id="Phobius"/>
    </source>
</evidence>
<dbReference type="RefSeq" id="WP_109941479.1">
    <property type="nucleotide sequence ID" value="NZ_CP176366.1"/>
</dbReference>
<feature type="transmembrane region" description="Helical" evidence="7">
    <location>
        <begin position="197"/>
        <end position="216"/>
    </location>
</feature>
<evidence type="ECO:0000256" key="4">
    <source>
        <dbReference type="ARBA" id="ARBA00022989"/>
    </source>
</evidence>
<dbReference type="GO" id="GO:0005886">
    <property type="term" value="C:plasma membrane"/>
    <property type="evidence" value="ECO:0007669"/>
    <property type="project" value="UniProtKB-SubCell"/>
</dbReference>
<feature type="domain" description="NADH:quinone oxidoreductase/Mrp antiporter transmembrane" evidence="8">
    <location>
        <begin position="121"/>
        <end position="412"/>
    </location>
</feature>
<protein>
    <submittedName>
        <fullName evidence="9">Hydrogenase membrane subunit</fullName>
    </submittedName>
</protein>
<feature type="transmembrane region" description="Helical" evidence="7">
    <location>
        <begin position="237"/>
        <end position="255"/>
    </location>
</feature>
<feature type="transmembrane region" description="Helical" evidence="7">
    <location>
        <begin position="101"/>
        <end position="118"/>
    </location>
</feature>
<dbReference type="PANTHER" id="PTHR42682:SF5">
    <property type="entry name" value="HYDROGENASE-4 COMPONENT F"/>
    <property type="match status" value="1"/>
</dbReference>
<dbReference type="InterPro" id="IPR003918">
    <property type="entry name" value="NADH_UbQ_OxRdtase"/>
</dbReference>
<keyword evidence="2" id="KW-1003">Cell membrane</keyword>
<dbReference type="GO" id="GO:0042773">
    <property type="term" value="P:ATP synthesis coupled electron transport"/>
    <property type="evidence" value="ECO:0007669"/>
    <property type="project" value="InterPro"/>
</dbReference>
<dbReference type="Pfam" id="PF00361">
    <property type="entry name" value="Proton_antipo_M"/>
    <property type="match status" value="1"/>
</dbReference>
<evidence type="ECO:0000313" key="10">
    <source>
        <dbReference type="Proteomes" id="UP000245934"/>
    </source>
</evidence>
<keyword evidence="6 7" id="KW-0472">Membrane</keyword>
<feature type="transmembrane region" description="Helical" evidence="7">
    <location>
        <begin position="63"/>
        <end position="89"/>
    </location>
</feature>
<dbReference type="InterPro" id="IPR052175">
    <property type="entry name" value="ComplexI-like_HydComp"/>
</dbReference>
<dbReference type="PRINTS" id="PR01437">
    <property type="entry name" value="NUOXDRDTASE4"/>
</dbReference>
<dbReference type="InterPro" id="IPR001750">
    <property type="entry name" value="ND/Mrp_TM"/>
</dbReference>
<reference evidence="9 10" key="1">
    <citation type="submission" date="2018-05" db="EMBL/GenBank/DDBJ databases">
        <title>Draft genome of Methanospirillum stamsii Pt1.</title>
        <authorList>
            <person name="Dueholm M.S."/>
            <person name="Nielsen P.H."/>
            <person name="Bakmann L.F."/>
            <person name="Otzen D.E."/>
        </authorList>
    </citation>
    <scope>NUCLEOTIDE SEQUENCE [LARGE SCALE GENOMIC DNA]</scope>
    <source>
        <strain evidence="9 10">Pt1</strain>
    </source>
</reference>
<gene>
    <name evidence="9" type="ORF">DLD82_12595</name>
</gene>
<feature type="transmembrane region" description="Helical" evidence="7">
    <location>
        <begin position="267"/>
        <end position="290"/>
    </location>
</feature>
<comment type="caution">
    <text evidence="9">The sequence shown here is derived from an EMBL/GenBank/DDBJ whole genome shotgun (WGS) entry which is preliminary data.</text>
</comment>
<comment type="subcellular location">
    <subcellularLocation>
        <location evidence="1">Cell membrane</location>
        <topology evidence="1">Multi-pass membrane protein</topology>
    </subcellularLocation>
</comment>
<name>A0A2V2MYA1_9EURY</name>
<evidence type="ECO:0000313" key="9">
    <source>
        <dbReference type="EMBL" id="PWR72419.1"/>
    </source>
</evidence>
<dbReference type="Proteomes" id="UP000245934">
    <property type="component" value="Unassembled WGS sequence"/>
</dbReference>
<dbReference type="GeneID" id="97608341"/>
<feature type="transmembrane region" description="Helical" evidence="7">
    <location>
        <begin position="364"/>
        <end position="386"/>
    </location>
</feature>
<feature type="transmembrane region" description="Helical" evidence="7">
    <location>
        <begin position="29"/>
        <end position="51"/>
    </location>
</feature>
<dbReference type="GO" id="GO:0016491">
    <property type="term" value="F:oxidoreductase activity"/>
    <property type="evidence" value="ECO:0007669"/>
    <property type="project" value="UniProtKB-KW"/>
</dbReference>
<feature type="transmembrane region" description="Helical" evidence="7">
    <location>
        <begin position="124"/>
        <end position="143"/>
    </location>
</feature>
<proteinExistence type="predicted"/>
<dbReference type="NCBIfam" id="NF006427">
    <property type="entry name" value="PRK08676.1"/>
    <property type="match status" value="1"/>
</dbReference>
<feature type="transmembrane region" description="Helical" evidence="7">
    <location>
        <begin position="6"/>
        <end position="22"/>
    </location>
</feature>
<evidence type="ECO:0000256" key="1">
    <source>
        <dbReference type="ARBA" id="ARBA00004651"/>
    </source>
</evidence>